<dbReference type="EMBL" id="WVHS01000001">
    <property type="protein sequence ID" value="MXV14611.1"/>
    <property type="molecule type" value="Genomic_DNA"/>
</dbReference>
<evidence type="ECO:0000313" key="8">
    <source>
        <dbReference type="Proteomes" id="UP000451233"/>
    </source>
</evidence>
<feature type="active site" description="Proton donor" evidence="5">
    <location>
        <position position="117"/>
    </location>
</feature>
<evidence type="ECO:0000256" key="5">
    <source>
        <dbReference type="PIRSR" id="PIRSR617867-1"/>
    </source>
</evidence>
<dbReference type="AlphaFoldDB" id="A0A7K1XUC4"/>
<dbReference type="GO" id="GO:0004725">
    <property type="term" value="F:protein tyrosine phosphatase activity"/>
    <property type="evidence" value="ECO:0007669"/>
    <property type="project" value="UniProtKB-EC"/>
</dbReference>
<evidence type="ECO:0000313" key="7">
    <source>
        <dbReference type="EMBL" id="MXV14611.1"/>
    </source>
</evidence>
<sequence length="153" mass="17293">MKILMVCLGNICRSPLAHGIMEHEVKKAGLDWDVDSAGTGNWHVGEPPDRRSIAVAKNYGIDISSQCCRVFNVKDFDEYDRIYVMDRSNLADVLRLARNDGDRQKVQLLLKNDIVPDPYYDNALFDPVFVMIEKACKRIIADFSGDPSRSGTR</sequence>
<feature type="domain" description="Phosphotyrosine protein phosphatase I" evidence="6">
    <location>
        <begin position="1"/>
        <end position="142"/>
    </location>
</feature>
<evidence type="ECO:0000256" key="4">
    <source>
        <dbReference type="ARBA" id="ARBA00022912"/>
    </source>
</evidence>
<dbReference type="CDD" id="cd16343">
    <property type="entry name" value="LMWPTP"/>
    <property type="match status" value="1"/>
</dbReference>
<name>A0A7K1XUC4_9SPHI</name>
<dbReference type="RefSeq" id="WP_160905572.1">
    <property type="nucleotide sequence ID" value="NZ_WVHS01000001.1"/>
</dbReference>
<feature type="active site" description="Nucleophile" evidence="5">
    <location>
        <position position="7"/>
    </location>
</feature>
<evidence type="ECO:0000256" key="2">
    <source>
        <dbReference type="ARBA" id="ARBA00013064"/>
    </source>
</evidence>
<dbReference type="PANTHER" id="PTHR11717:SF7">
    <property type="entry name" value="LOW MOLECULAR WEIGHT PHOSPHOTYROSINE PROTEIN PHOSPHATASE"/>
    <property type="match status" value="1"/>
</dbReference>
<evidence type="ECO:0000256" key="1">
    <source>
        <dbReference type="ARBA" id="ARBA00011063"/>
    </source>
</evidence>
<dbReference type="EC" id="3.1.3.48" evidence="2"/>
<keyword evidence="3" id="KW-0378">Hydrolase</keyword>
<evidence type="ECO:0000259" key="6">
    <source>
        <dbReference type="SMART" id="SM00226"/>
    </source>
</evidence>
<comment type="similarity">
    <text evidence="1">Belongs to the low molecular weight phosphotyrosine protein phosphatase family.</text>
</comment>
<accession>A0A7K1XUC4</accession>
<proteinExistence type="inferred from homology"/>
<dbReference type="InterPro" id="IPR023485">
    <property type="entry name" value="Ptyr_pPase"/>
</dbReference>
<reference evidence="7 8" key="1">
    <citation type="submission" date="2019-11" db="EMBL/GenBank/DDBJ databases">
        <title>Pedobacter sp. HMF7056 Genome sequencing and assembly.</title>
        <authorList>
            <person name="Kang H."/>
            <person name="Kim H."/>
            <person name="Joh K."/>
        </authorList>
    </citation>
    <scope>NUCLEOTIDE SEQUENCE [LARGE SCALE GENOMIC DNA]</scope>
    <source>
        <strain evidence="7 8">HMF7056</strain>
    </source>
</reference>
<comment type="caution">
    <text evidence="7">The sequence shown here is derived from an EMBL/GenBank/DDBJ whole genome shotgun (WGS) entry which is preliminary data.</text>
</comment>
<protein>
    <recommendedName>
        <fullName evidence="2">protein-tyrosine-phosphatase</fullName>
        <ecNumber evidence="2">3.1.3.48</ecNumber>
    </recommendedName>
</protein>
<evidence type="ECO:0000256" key="3">
    <source>
        <dbReference type="ARBA" id="ARBA00022801"/>
    </source>
</evidence>
<dbReference type="Pfam" id="PF01451">
    <property type="entry name" value="LMWPc"/>
    <property type="match status" value="1"/>
</dbReference>
<keyword evidence="4" id="KW-0904">Protein phosphatase</keyword>
<dbReference type="InterPro" id="IPR017867">
    <property type="entry name" value="Tyr_phospatase_low_mol_wt"/>
</dbReference>
<dbReference type="PRINTS" id="PR00719">
    <property type="entry name" value="LMWPTPASE"/>
</dbReference>
<keyword evidence="8" id="KW-1185">Reference proteome</keyword>
<dbReference type="Gene3D" id="3.40.50.2300">
    <property type="match status" value="1"/>
</dbReference>
<feature type="active site" description="Nucleophile" evidence="5">
    <location>
        <position position="13"/>
    </location>
</feature>
<dbReference type="SUPFAM" id="SSF52788">
    <property type="entry name" value="Phosphotyrosine protein phosphatases I"/>
    <property type="match status" value="1"/>
</dbReference>
<dbReference type="PANTHER" id="PTHR11717">
    <property type="entry name" value="LOW MOLECULAR WEIGHT PROTEIN TYROSINE PHOSPHATASE"/>
    <property type="match status" value="1"/>
</dbReference>
<gene>
    <name evidence="7" type="ORF">GS398_04825</name>
</gene>
<dbReference type="InterPro" id="IPR036196">
    <property type="entry name" value="Ptyr_pPase_sf"/>
</dbReference>
<dbReference type="SMART" id="SM00226">
    <property type="entry name" value="LMWPc"/>
    <property type="match status" value="1"/>
</dbReference>
<organism evidence="7 8">
    <name type="scientific">Hufsiella ginkgonis</name>
    <dbReference type="NCBI Taxonomy" id="2695274"/>
    <lineage>
        <taxon>Bacteria</taxon>
        <taxon>Pseudomonadati</taxon>
        <taxon>Bacteroidota</taxon>
        <taxon>Sphingobacteriia</taxon>
        <taxon>Sphingobacteriales</taxon>
        <taxon>Sphingobacteriaceae</taxon>
        <taxon>Hufsiella</taxon>
    </lineage>
</organism>
<dbReference type="InterPro" id="IPR050438">
    <property type="entry name" value="LMW_PTPase"/>
</dbReference>
<dbReference type="Proteomes" id="UP000451233">
    <property type="component" value="Unassembled WGS sequence"/>
</dbReference>